<dbReference type="InterPro" id="IPR056695">
    <property type="entry name" value="DUF7793"/>
</dbReference>
<sequence length="131" mass="13974">MIEIALTCANATLNVDAEGTFHLRWAPGSSVSAADVHAVVAAVRGVTGGRLQPMLVEVVDVCLSLESRVTLQGTRFVSAVALVGATVVDRVMAAALLREQECPRGYFTSIEEAREWLNRLPVPEALEKSAV</sequence>
<dbReference type="Gene3D" id="3.40.1680.10">
    <property type="entry name" value="yp_829618.1 domain like"/>
    <property type="match status" value="1"/>
</dbReference>
<organism evidence="2 3">
    <name type="scientific">Arthrobacter gyeryongensis</name>
    <dbReference type="NCBI Taxonomy" id="1650592"/>
    <lineage>
        <taxon>Bacteria</taxon>
        <taxon>Bacillati</taxon>
        <taxon>Actinomycetota</taxon>
        <taxon>Actinomycetes</taxon>
        <taxon>Micrococcales</taxon>
        <taxon>Micrococcaceae</taxon>
        <taxon>Arthrobacter</taxon>
    </lineage>
</organism>
<keyword evidence="3" id="KW-1185">Reference proteome</keyword>
<comment type="caution">
    <text evidence="2">The sequence shown here is derived from an EMBL/GenBank/DDBJ whole genome shotgun (WGS) entry which is preliminary data.</text>
</comment>
<protein>
    <recommendedName>
        <fullName evidence="1">DUF7793 domain-containing protein</fullName>
    </recommendedName>
</protein>
<dbReference type="Gene3D" id="3.40.970.30">
    <property type="entry name" value="yp_829618.1 like domains"/>
    <property type="match status" value="1"/>
</dbReference>
<reference evidence="3" key="1">
    <citation type="journal article" date="2019" name="Int. J. Syst. Evol. Microbiol.">
        <title>The Global Catalogue of Microorganisms (GCM) 10K type strain sequencing project: providing services to taxonomists for standard genome sequencing and annotation.</title>
        <authorList>
            <consortium name="The Broad Institute Genomics Platform"/>
            <consortium name="The Broad Institute Genome Sequencing Center for Infectious Disease"/>
            <person name="Wu L."/>
            <person name="Ma J."/>
        </authorList>
    </citation>
    <scope>NUCLEOTIDE SEQUENCE [LARGE SCALE GENOMIC DNA]</scope>
    <source>
        <strain evidence="3">JCM 18514</strain>
    </source>
</reference>
<evidence type="ECO:0000313" key="2">
    <source>
        <dbReference type="EMBL" id="GAA5200864.1"/>
    </source>
</evidence>
<proteinExistence type="predicted"/>
<feature type="domain" description="DUF7793" evidence="1">
    <location>
        <begin position="18"/>
        <end position="119"/>
    </location>
</feature>
<dbReference type="Pfam" id="PF25056">
    <property type="entry name" value="DUF7793"/>
    <property type="match status" value="1"/>
</dbReference>
<dbReference type="Proteomes" id="UP001500200">
    <property type="component" value="Unassembled WGS sequence"/>
</dbReference>
<accession>A0ABP9SQK5</accession>
<dbReference type="RefSeq" id="WP_345452714.1">
    <property type="nucleotide sequence ID" value="NZ_BAABKK010000033.1"/>
</dbReference>
<dbReference type="EMBL" id="BAABKK010000033">
    <property type="protein sequence ID" value="GAA5200864.1"/>
    <property type="molecule type" value="Genomic_DNA"/>
</dbReference>
<gene>
    <name evidence="2" type="ORF">GCM10023346_43970</name>
</gene>
<evidence type="ECO:0000259" key="1">
    <source>
        <dbReference type="Pfam" id="PF25056"/>
    </source>
</evidence>
<evidence type="ECO:0000313" key="3">
    <source>
        <dbReference type="Proteomes" id="UP001500200"/>
    </source>
</evidence>
<name>A0ABP9SQK5_9MICC</name>